<name>A0ABM1TLV8_LIMPO</name>
<dbReference type="SUPFAM" id="SSF50729">
    <property type="entry name" value="PH domain-like"/>
    <property type="match status" value="1"/>
</dbReference>
<dbReference type="Pfam" id="PF00169">
    <property type="entry name" value="PH"/>
    <property type="match status" value="1"/>
</dbReference>
<feature type="compositionally biased region" description="Basic and acidic residues" evidence="2">
    <location>
        <begin position="330"/>
        <end position="340"/>
    </location>
</feature>
<evidence type="ECO:0000313" key="5">
    <source>
        <dbReference type="Proteomes" id="UP000694941"/>
    </source>
</evidence>
<dbReference type="PROSITE" id="PS50003">
    <property type="entry name" value="PH_DOMAIN"/>
    <property type="match status" value="1"/>
</dbReference>
<feature type="region of interest" description="Disordered" evidence="2">
    <location>
        <begin position="330"/>
        <end position="353"/>
    </location>
</feature>
<feature type="compositionally biased region" description="Polar residues" evidence="2">
    <location>
        <begin position="277"/>
        <end position="295"/>
    </location>
</feature>
<feature type="compositionally biased region" description="Basic and acidic residues" evidence="2">
    <location>
        <begin position="227"/>
        <end position="236"/>
    </location>
</feature>
<dbReference type="Gene3D" id="1.10.8.270">
    <property type="entry name" value="putative rabgap domain of human tbc1 domain family member 14 like domains"/>
    <property type="match status" value="1"/>
</dbReference>
<proteinExistence type="predicted"/>
<evidence type="ECO:0000259" key="4">
    <source>
        <dbReference type="PROSITE" id="PS50086"/>
    </source>
</evidence>
<dbReference type="PROSITE" id="PS50086">
    <property type="entry name" value="TBC_RABGAP"/>
    <property type="match status" value="1"/>
</dbReference>
<dbReference type="Gene3D" id="2.30.29.30">
    <property type="entry name" value="Pleckstrin-homology domain (PH domain)/Phosphotyrosine-binding domain (PTB)"/>
    <property type="match status" value="1"/>
</dbReference>
<sequence>MAGWNSVSGYLVHRPGGTLGRLKSKRRLWYVYDEGNCNLLYYKNEADSSTKQPLGAINIRGAAISLGQAESNEFIIYSDNKVYVLAADNHESLMIWTMGLQRSRDVALSRLSPMMSDDITDCARNHQSQRRKESLPSDQEMQAMIRRAQNAEGKTKIFRTHSLQLESKPSVQKTQTMLSAARNIWANKPVKDSFLRLSPLIQSLDHSEEDEKGNETSFDEIAGETGTRNKEKKNEERLDEEEEACSFIDLDRNNNDSRRGSLERYTKNSEEFRNDSDSNNSARESDSSAQTSGSETLDKDQKSCIVDSQRLFFSGERVAVLKKINSDSNKTDELKRDFDRTGSVSSDSAMGHSECGHSVRLQELEADLMTTKCELAKALNREAGCKSTVSEKDLLIRDLHDRIRELEHKEDELWHSSNQRSTSAQRFQEKCRILQNLNRFLNEEVMKLSHLLNEERNHSERQHLNLIELQEEIEQFERDYVFLLQSSIRFTFRDGCEMMEVYQYGEDRHKAKVLSLLEKARKLNPSLPAYDGELIIMSPMKQFIPISFSNYIRYVTIERQKELKSLVRGGIPSHLRHLVWSALCRQKLKDVIIEKGSHYYNNLCSLAPESEVVSENRRQIGLDLLRTIPSNVRFSDPNADGVRKLQEVLQAFCLHNPSVGYCQGMNFLVGMCLLFLEPEDAFWCLVAVTEKHFTPNYFDQNLIGAQADQEVLKDLLKDKLPNLHRHLASNDIEISTITLNWFLAVFFDAVPFEIPQ</sequence>
<dbReference type="Proteomes" id="UP000694941">
    <property type="component" value="Unplaced"/>
</dbReference>
<dbReference type="InterPro" id="IPR000195">
    <property type="entry name" value="Rab-GAP-TBC_dom"/>
</dbReference>
<dbReference type="InterPro" id="IPR001849">
    <property type="entry name" value="PH_domain"/>
</dbReference>
<dbReference type="SUPFAM" id="SSF47923">
    <property type="entry name" value="Ypt/Rab-GAP domain of gyp1p"/>
    <property type="match status" value="1"/>
</dbReference>
<accession>A0ABM1TLV8</accession>
<dbReference type="GeneID" id="106472603"/>
<dbReference type="Gene3D" id="1.10.10.750">
    <property type="entry name" value="Ypt/Rab-GAP domain of gyp1p, domain 1"/>
    <property type="match status" value="1"/>
</dbReference>
<feature type="region of interest" description="Disordered" evidence="2">
    <location>
        <begin position="205"/>
        <end position="301"/>
    </location>
</feature>
<feature type="domain" description="Rab-GAP TBC" evidence="4">
    <location>
        <begin position="570"/>
        <end position="756"/>
    </location>
</feature>
<evidence type="ECO:0000313" key="6">
    <source>
        <dbReference type="RefSeq" id="XP_022256864.1"/>
    </source>
</evidence>
<evidence type="ECO:0000256" key="1">
    <source>
        <dbReference type="SAM" id="Coils"/>
    </source>
</evidence>
<gene>
    <name evidence="6" type="primary">LOC106472603</name>
</gene>
<feature type="coiled-coil region" evidence="1">
    <location>
        <begin position="424"/>
        <end position="486"/>
    </location>
</feature>
<organism evidence="5 6">
    <name type="scientific">Limulus polyphemus</name>
    <name type="common">Atlantic horseshoe crab</name>
    <dbReference type="NCBI Taxonomy" id="6850"/>
    <lineage>
        <taxon>Eukaryota</taxon>
        <taxon>Metazoa</taxon>
        <taxon>Ecdysozoa</taxon>
        <taxon>Arthropoda</taxon>
        <taxon>Chelicerata</taxon>
        <taxon>Merostomata</taxon>
        <taxon>Xiphosura</taxon>
        <taxon>Limulidae</taxon>
        <taxon>Limulus</taxon>
    </lineage>
</organism>
<dbReference type="InterPro" id="IPR050302">
    <property type="entry name" value="Rab_GAP_TBC_domain"/>
</dbReference>
<reference evidence="6" key="1">
    <citation type="submission" date="2025-08" db="UniProtKB">
        <authorList>
            <consortium name="RefSeq"/>
        </authorList>
    </citation>
    <scope>IDENTIFICATION</scope>
    <source>
        <tissue evidence="6">Muscle</tissue>
    </source>
</reference>
<protein>
    <submittedName>
        <fullName evidence="6">TBC1 domain family member 2B-like</fullName>
    </submittedName>
</protein>
<keyword evidence="1" id="KW-0175">Coiled coil</keyword>
<dbReference type="RefSeq" id="XP_022256864.1">
    <property type="nucleotide sequence ID" value="XM_022401156.1"/>
</dbReference>
<dbReference type="PANTHER" id="PTHR47219">
    <property type="entry name" value="RAB GTPASE-ACTIVATING PROTEIN 1-LIKE"/>
    <property type="match status" value="1"/>
</dbReference>
<dbReference type="PANTHER" id="PTHR47219:SF20">
    <property type="entry name" value="TBC1 DOMAIN FAMILY MEMBER 2B"/>
    <property type="match status" value="1"/>
</dbReference>
<dbReference type="Pfam" id="PF00566">
    <property type="entry name" value="RabGAP-TBC"/>
    <property type="match status" value="1"/>
</dbReference>
<dbReference type="InterPro" id="IPR011993">
    <property type="entry name" value="PH-like_dom_sf"/>
</dbReference>
<feature type="compositionally biased region" description="Basic and acidic residues" evidence="2">
    <location>
        <begin position="249"/>
        <end position="276"/>
    </location>
</feature>
<dbReference type="Gene3D" id="1.10.472.80">
    <property type="entry name" value="Ypt/Rab-GAP domain of gyp1p, domain 3"/>
    <property type="match status" value="1"/>
</dbReference>
<evidence type="ECO:0000256" key="2">
    <source>
        <dbReference type="SAM" id="MobiDB-lite"/>
    </source>
</evidence>
<evidence type="ECO:0000259" key="3">
    <source>
        <dbReference type="PROSITE" id="PS50003"/>
    </source>
</evidence>
<feature type="domain" description="PH" evidence="3">
    <location>
        <begin position="4"/>
        <end position="105"/>
    </location>
</feature>
<keyword evidence="5" id="KW-1185">Reference proteome</keyword>
<dbReference type="InterPro" id="IPR035969">
    <property type="entry name" value="Rab-GAP_TBC_sf"/>
</dbReference>
<dbReference type="SMART" id="SM00233">
    <property type="entry name" value="PH"/>
    <property type="match status" value="1"/>
</dbReference>
<feature type="compositionally biased region" description="Acidic residues" evidence="2">
    <location>
        <begin position="207"/>
        <end position="222"/>
    </location>
</feature>
<dbReference type="SMART" id="SM00164">
    <property type="entry name" value="TBC"/>
    <property type="match status" value="1"/>
</dbReference>